<evidence type="ECO:0000313" key="1">
    <source>
        <dbReference type="EMBL" id="SDW50330.1"/>
    </source>
</evidence>
<dbReference type="EMBL" id="FNOJ01000007">
    <property type="protein sequence ID" value="SDW50330.1"/>
    <property type="molecule type" value="Genomic_DNA"/>
</dbReference>
<dbReference type="RefSeq" id="WP_074692900.1">
    <property type="nucleotide sequence ID" value="NZ_FNOJ01000007.1"/>
</dbReference>
<gene>
    <name evidence="1" type="ORF">SAMN04489725_10719</name>
</gene>
<dbReference type="STRING" id="89784.SAMN04489725_10719"/>
<proteinExistence type="predicted"/>
<evidence type="ECO:0000313" key="2">
    <source>
        <dbReference type="Proteomes" id="UP000182589"/>
    </source>
</evidence>
<sequence length="171" mass="17906">MANAITSIVRQPVDDAALAKQKIEQALVDHADGVIDGLALLQACEERGLLPLLRALLEQGDDVLRIVLNLVTRPEITGGLKNGIGALQFLGAIPPESMSRLFEAASTGFKEATGVPVNARMGVYDALKALRDPDVGRALAVALAFLKGMGRGLADSPEATAARGEDRGPEV</sequence>
<dbReference type="PANTHER" id="PTHR38433:SF1">
    <property type="entry name" value="DUF1641 DOMAIN-CONTAINING PROTEIN"/>
    <property type="match status" value="1"/>
</dbReference>
<dbReference type="AlphaFoldDB" id="A0A1H2U2S8"/>
<protein>
    <submittedName>
        <fullName evidence="1">Uncharacterized conserved protein YjgD, DUF1641 family</fullName>
    </submittedName>
</protein>
<reference evidence="2" key="1">
    <citation type="submission" date="2016-10" db="EMBL/GenBank/DDBJ databases">
        <authorList>
            <person name="Varghese N."/>
        </authorList>
    </citation>
    <scope>NUCLEOTIDE SEQUENCE [LARGE SCALE GENOMIC DNA]</scope>
    <source>
        <strain evidence="2">DSM 12489</strain>
    </source>
</reference>
<name>A0A1H2U2S8_9BACL</name>
<dbReference type="InterPro" id="IPR012440">
    <property type="entry name" value="DUF1641"/>
</dbReference>
<keyword evidence="2" id="KW-1185">Reference proteome</keyword>
<dbReference type="PANTHER" id="PTHR38433">
    <property type="match status" value="1"/>
</dbReference>
<dbReference type="Pfam" id="PF07849">
    <property type="entry name" value="DUF1641"/>
    <property type="match status" value="1"/>
</dbReference>
<organism evidence="1 2">
    <name type="scientific">Alicyclobacillus hesperidum</name>
    <dbReference type="NCBI Taxonomy" id="89784"/>
    <lineage>
        <taxon>Bacteria</taxon>
        <taxon>Bacillati</taxon>
        <taxon>Bacillota</taxon>
        <taxon>Bacilli</taxon>
        <taxon>Bacillales</taxon>
        <taxon>Alicyclobacillaceae</taxon>
        <taxon>Alicyclobacillus</taxon>
    </lineage>
</organism>
<dbReference type="Proteomes" id="UP000182589">
    <property type="component" value="Unassembled WGS sequence"/>
</dbReference>
<accession>A0A1H2U2S8</accession>